<sequence>MGVWGKNHWSFSPWGNLVGKLKGANQSVFETKGSPRDDKKMTNQYNLDRYRILHLVLHATPSSFCNCISHWVLHATPHLTLTDYCHFKNKCPS</sequence>
<evidence type="ECO:0000313" key="2">
    <source>
        <dbReference type="Proteomes" id="UP000886653"/>
    </source>
</evidence>
<dbReference type="Proteomes" id="UP000886653">
    <property type="component" value="Unassembled WGS sequence"/>
</dbReference>
<dbReference type="AlphaFoldDB" id="A0A9P6N9C5"/>
<dbReference type="EMBL" id="MU167350">
    <property type="protein sequence ID" value="KAG0142376.1"/>
    <property type="molecule type" value="Genomic_DNA"/>
</dbReference>
<gene>
    <name evidence="1" type="ORF">CROQUDRAFT_662617</name>
</gene>
<reference evidence="1" key="1">
    <citation type="submission" date="2013-11" db="EMBL/GenBank/DDBJ databases">
        <title>Genome sequence of the fusiform rust pathogen reveals effectors for host alternation and coevolution with pine.</title>
        <authorList>
            <consortium name="DOE Joint Genome Institute"/>
            <person name="Smith K."/>
            <person name="Pendleton A."/>
            <person name="Kubisiak T."/>
            <person name="Anderson C."/>
            <person name="Salamov A."/>
            <person name="Aerts A."/>
            <person name="Riley R."/>
            <person name="Clum A."/>
            <person name="Lindquist E."/>
            <person name="Ence D."/>
            <person name="Campbell M."/>
            <person name="Kronenberg Z."/>
            <person name="Feau N."/>
            <person name="Dhillon B."/>
            <person name="Hamelin R."/>
            <person name="Burleigh J."/>
            <person name="Smith J."/>
            <person name="Yandell M."/>
            <person name="Nelson C."/>
            <person name="Grigoriev I."/>
            <person name="Davis J."/>
        </authorList>
    </citation>
    <scope>NUCLEOTIDE SEQUENCE</scope>
    <source>
        <strain evidence="1">G11</strain>
    </source>
</reference>
<protein>
    <submittedName>
        <fullName evidence="1">Uncharacterized protein</fullName>
    </submittedName>
</protein>
<evidence type="ECO:0000313" key="1">
    <source>
        <dbReference type="EMBL" id="KAG0142376.1"/>
    </source>
</evidence>
<proteinExistence type="predicted"/>
<keyword evidence="2" id="KW-1185">Reference proteome</keyword>
<feature type="non-terminal residue" evidence="1">
    <location>
        <position position="93"/>
    </location>
</feature>
<name>A0A9P6N9C5_9BASI</name>
<organism evidence="1 2">
    <name type="scientific">Cronartium quercuum f. sp. fusiforme G11</name>
    <dbReference type="NCBI Taxonomy" id="708437"/>
    <lineage>
        <taxon>Eukaryota</taxon>
        <taxon>Fungi</taxon>
        <taxon>Dikarya</taxon>
        <taxon>Basidiomycota</taxon>
        <taxon>Pucciniomycotina</taxon>
        <taxon>Pucciniomycetes</taxon>
        <taxon>Pucciniales</taxon>
        <taxon>Coleosporiaceae</taxon>
        <taxon>Cronartium</taxon>
    </lineage>
</organism>
<comment type="caution">
    <text evidence="1">The sequence shown here is derived from an EMBL/GenBank/DDBJ whole genome shotgun (WGS) entry which is preliminary data.</text>
</comment>
<accession>A0A9P6N9C5</accession>